<dbReference type="GO" id="GO:0072344">
    <property type="term" value="P:rescue of stalled ribosome"/>
    <property type="evidence" value="ECO:0007669"/>
    <property type="project" value="InterPro"/>
</dbReference>
<dbReference type="InterPro" id="IPR019835">
    <property type="entry name" value="SWIB_domain"/>
</dbReference>
<dbReference type="EC" id="2.3.2.27" evidence="4"/>
<dbReference type="PROSITE" id="PS50089">
    <property type="entry name" value="ZF_RING_2"/>
    <property type="match status" value="1"/>
</dbReference>
<evidence type="ECO:0000313" key="18">
    <source>
        <dbReference type="Proteomes" id="UP000749293"/>
    </source>
</evidence>
<feature type="region of interest" description="Disordered" evidence="13">
    <location>
        <begin position="57"/>
        <end position="180"/>
    </location>
</feature>
<evidence type="ECO:0000256" key="13">
    <source>
        <dbReference type="SAM" id="MobiDB-lite"/>
    </source>
</evidence>
<evidence type="ECO:0000256" key="5">
    <source>
        <dbReference type="ARBA" id="ARBA00022490"/>
    </source>
</evidence>
<protein>
    <recommendedName>
        <fullName evidence="4">RING-type E3 ubiquitin transferase</fullName>
        <ecNumber evidence="4">2.3.2.27</ecNumber>
    </recommendedName>
</protein>
<evidence type="ECO:0000256" key="3">
    <source>
        <dbReference type="ARBA" id="ARBA00004906"/>
    </source>
</evidence>
<sequence>LPDERTRYTAIIDAILATADLETISRKKIRQGLETSLGGKDLSEQKNAIKELIEERFDHISEAKPEPTSENDHAVTNGAAASDAVTTDPSASPEPARKKAKRSSSVEDADARLAAQLQAQENRMTRGRSTRGGNDKKKVTKKKAPRKKSAKQVGAGDDNEIDGSEDSVPAKRKAGGGFQKPFLLSPALQEITGETQLSRPHVVKSLWQHIKANGLQDPSDKRQILCDDKMQAIFKQSRVDMFKMNKDIGHHLYPIEDSRGNSRGGGSSGNNSSSRGGAKSGGRGGRGNNNRSKGRGGGGRDKDNASAAAAAADPAGPASAGNGSEATSALKNPAAQDLAASVRPANATGDQDVPDDDDVCFICANTVTYHSITPCNHSTCHICGLRMRALYKDKNCAHCRTAAPYVIFSQDPDKRFEEYTDRDISTTDTNIGIKYAKEDIVGDTVLLLRYNCPSPVCDFAGLGWPDLHRHVQAAHKKRMCDLCTRNKRVFTHEHELFSNRELDRHMESGDDKPGAADQTGFKGHPKCGFCSKHFYDDDKLYEHCRMAHERCFLCDRRDSRQPHYYRNYQALEDHFRNDHFLCRDEACLEKKFVVFESELDLQAHNLEDHSSKNGGGSGREARLVNMSGFEIRESFQPVRRGGGGGGDARSGRGGRREGSGRGRDHNAEIAPVSTPQTLRRDEIAFQRQLAIHSAQSVSNRTFGGQLTASAATPAPAAATSSRGGNASRQNNASRANQDTGGADLLASQTAVDPSSMTPEERARLVRHGAVVERASNLVGNDQAKLNSFRGYISSYKKGGLTAPQLIDSFFTLFSDTTSSSLGTLVKEVADLFEDRAKADGLRSAWQDWRAINEDYPSLPGLSGMHGETSTSTGWASAGAANPAQPAGAPSQRHSNRVLKLKDSTRLAGPSPSPSAPSSSSNSNSNWVARASGGSSSSGRLPSSSAAFPSLPSSSSRTSTTPSASGPSWTQQQQQQQQQQQTHPKRPTGQDAFPSLPAAPKPTTTIFGYGNGRGVRRDLGRSSDTGFQWGGGSASASGTSTPAVDGDDVDQGQGQGKKGKKGKKVLLAWG</sequence>
<keyword evidence="9 12" id="KW-0863">Zinc-finger</keyword>
<dbReference type="PROSITE" id="PS51998">
    <property type="entry name" value="DEK_C"/>
    <property type="match status" value="1"/>
</dbReference>
<dbReference type="RefSeq" id="XP_035325659.1">
    <property type="nucleotide sequence ID" value="XM_035462729.1"/>
</dbReference>
<dbReference type="SUPFAM" id="SSF109715">
    <property type="entry name" value="DEK C-terminal domain"/>
    <property type="match status" value="1"/>
</dbReference>
<feature type="non-terminal residue" evidence="17">
    <location>
        <position position="1069"/>
    </location>
</feature>
<feature type="domain" description="DM2" evidence="15">
    <location>
        <begin position="177"/>
        <end position="254"/>
    </location>
</feature>
<feature type="compositionally biased region" description="Basic residues" evidence="13">
    <location>
        <begin position="138"/>
        <end position="150"/>
    </location>
</feature>
<feature type="region of interest" description="Disordered" evidence="13">
    <location>
        <begin position="634"/>
        <end position="679"/>
    </location>
</feature>
<dbReference type="Gene3D" id="1.10.10.60">
    <property type="entry name" value="Homeodomain-like"/>
    <property type="match status" value="1"/>
</dbReference>
<dbReference type="EMBL" id="JAANYQ010000001">
    <property type="protein sequence ID" value="KAF4127007.1"/>
    <property type="molecule type" value="Genomic_DNA"/>
</dbReference>
<reference evidence="17" key="1">
    <citation type="submission" date="2020-03" db="EMBL/GenBank/DDBJ databases">
        <title>Site-based positive gene gene selection in Geosmithia morbida across the United States reveals a broad range of putative effectors and factors for local host and environmental adapation.</title>
        <authorList>
            <person name="Onufrak A."/>
            <person name="Murdoch R.W."/>
            <person name="Gazis R."/>
            <person name="Huff M."/>
            <person name="Staton M."/>
            <person name="Klingeman W."/>
            <person name="Hadziabdic D."/>
        </authorList>
    </citation>
    <scope>NUCLEOTIDE SEQUENCE</scope>
    <source>
        <strain evidence="17">1262</strain>
    </source>
</reference>
<dbReference type="GO" id="GO:0043022">
    <property type="term" value="F:ribosome binding"/>
    <property type="evidence" value="ECO:0007669"/>
    <property type="project" value="TreeGrafter"/>
</dbReference>
<evidence type="ECO:0000256" key="7">
    <source>
        <dbReference type="ARBA" id="ARBA00022679"/>
    </source>
</evidence>
<feature type="compositionally biased region" description="Gly residues" evidence="13">
    <location>
        <begin position="278"/>
        <end position="287"/>
    </location>
</feature>
<dbReference type="GeneID" id="55966975"/>
<dbReference type="GO" id="GO:0061630">
    <property type="term" value="F:ubiquitin protein ligase activity"/>
    <property type="evidence" value="ECO:0007669"/>
    <property type="project" value="UniProtKB-EC"/>
</dbReference>
<comment type="catalytic activity">
    <reaction evidence="1">
        <text>S-ubiquitinyl-[E2 ubiquitin-conjugating enzyme]-L-cysteine + [acceptor protein]-L-lysine = [E2 ubiquitin-conjugating enzyme]-L-cysteine + N(6)-ubiquitinyl-[acceptor protein]-L-lysine.</text>
        <dbReference type="EC" id="2.3.2.27"/>
    </reaction>
</comment>
<dbReference type="SMART" id="SM00355">
    <property type="entry name" value="ZnF_C2H2"/>
    <property type="match status" value="4"/>
</dbReference>
<dbReference type="CDD" id="cd10567">
    <property type="entry name" value="SWIB-MDM2_like"/>
    <property type="match status" value="1"/>
</dbReference>
<dbReference type="PANTHER" id="PTHR22938">
    <property type="entry name" value="ZINC FINGER PROTEIN 598"/>
    <property type="match status" value="1"/>
</dbReference>
<comment type="caution">
    <text evidence="17">The sequence shown here is derived from an EMBL/GenBank/DDBJ whole genome shotgun (WGS) entry which is preliminary data.</text>
</comment>
<evidence type="ECO:0000256" key="4">
    <source>
        <dbReference type="ARBA" id="ARBA00012483"/>
    </source>
</evidence>
<dbReference type="SMART" id="SM00151">
    <property type="entry name" value="SWIB"/>
    <property type="match status" value="1"/>
</dbReference>
<dbReference type="CDD" id="cd16615">
    <property type="entry name" value="RING-HC_ZNF598"/>
    <property type="match status" value="1"/>
</dbReference>
<evidence type="ECO:0000256" key="9">
    <source>
        <dbReference type="ARBA" id="ARBA00022771"/>
    </source>
</evidence>
<dbReference type="GO" id="GO:0016567">
    <property type="term" value="P:protein ubiquitination"/>
    <property type="evidence" value="ECO:0007669"/>
    <property type="project" value="TreeGrafter"/>
</dbReference>
<dbReference type="InterPro" id="IPR013087">
    <property type="entry name" value="Znf_C2H2_type"/>
</dbReference>
<dbReference type="Pfam" id="PF25447">
    <property type="entry name" value="RING_ZNF598"/>
    <property type="match status" value="1"/>
</dbReference>
<comment type="pathway">
    <text evidence="3">Protein modification; protein ubiquitination.</text>
</comment>
<feature type="region of interest" description="Disordered" evidence="13">
    <location>
        <begin position="858"/>
        <end position="1069"/>
    </location>
</feature>
<dbReference type="Gene3D" id="1.10.245.10">
    <property type="entry name" value="SWIB/MDM2 domain"/>
    <property type="match status" value="1"/>
</dbReference>
<keyword evidence="8" id="KW-0479">Metal-binding</keyword>
<dbReference type="Pfam" id="PF23230">
    <property type="entry name" value="zf-C2H2_13"/>
    <property type="match status" value="1"/>
</dbReference>
<feature type="region of interest" description="Disordered" evidence="13">
    <location>
        <begin position="708"/>
        <end position="740"/>
    </location>
</feature>
<dbReference type="InterPro" id="IPR003121">
    <property type="entry name" value="SWIB_MDM2_domain"/>
</dbReference>
<evidence type="ECO:0000259" key="14">
    <source>
        <dbReference type="PROSITE" id="PS50089"/>
    </source>
</evidence>
<dbReference type="PANTHER" id="PTHR22938:SF0">
    <property type="entry name" value="E3 UBIQUITIN-PROTEIN LIGASE ZNF598"/>
    <property type="match status" value="1"/>
</dbReference>
<feature type="compositionally biased region" description="Basic and acidic residues" evidence="13">
    <location>
        <begin position="654"/>
        <end position="667"/>
    </location>
</feature>
<feature type="region of interest" description="Disordered" evidence="13">
    <location>
        <begin position="253"/>
        <end position="351"/>
    </location>
</feature>
<dbReference type="InterPro" id="IPR013083">
    <property type="entry name" value="Znf_RING/FYVE/PHD"/>
</dbReference>
<dbReference type="SUPFAM" id="SSF47592">
    <property type="entry name" value="SWIB/MDM2 domain"/>
    <property type="match status" value="1"/>
</dbReference>
<dbReference type="GO" id="GO:0005737">
    <property type="term" value="C:cytoplasm"/>
    <property type="evidence" value="ECO:0007669"/>
    <property type="project" value="UniProtKB-SubCell"/>
</dbReference>
<dbReference type="InterPro" id="IPR057634">
    <property type="entry name" value="PAH_ZNF598/HEL2"/>
</dbReference>
<dbReference type="OrthoDB" id="3838338at2759"/>
<dbReference type="SUPFAM" id="SSF57850">
    <property type="entry name" value="RING/U-box"/>
    <property type="match status" value="1"/>
</dbReference>
<comment type="similarity">
    <text evidence="11">Belongs to the ZNF598/HEL2 family.</text>
</comment>
<dbReference type="InterPro" id="IPR014876">
    <property type="entry name" value="DEK_C"/>
</dbReference>
<keyword evidence="7" id="KW-0808">Transferase</keyword>
<dbReference type="Pfam" id="PF23202">
    <property type="entry name" value="PAH_ZNF598"/>
    <property type="match status" value="1"/>
</dbReference>
<dbReference type="Gene3D" id="3.30.40.10">
    <property type="entry name" value="Zinc/RING finger domain, C3HC4 (zinc finger)"/>
    <property type="match status" value="1"/>
</dbReference>
<keyword evidence="10" id="KW-0862">Zinc</keyword>
<feature type="domain" description="RING-type" evidence="14">
    <location>
        <begin position="360"/>
        <end position="400"/>
    </location>
</feature>
<feature type="compositionally biased region" description="Basic and acidic residues" evidence="13">
    <location>
        <begin position="57"/>
        <end position="73"/>
    </location>
</feature>
<dbReference type="PROSITE" id="PS51925">
    <property type="entry name" value="SWIB_MDM2"/>
    <property type="match status" value="1"/>
</dbReference>
<dbReference type="Proteomes" id="UP000749293">
    <property type="component" value="Unassembled WGS sequence"/>
</dbReference>
<dbReference type="AlphaFoldDB" id="A0A9P5D5B0"/>
<name>A0A9P5D5B0_9HYPO</name>
<dbReference type="InterPro" id="IPR036885">
    <property type="entry name" value="SWIB_MDM2_dom_sf"/>
</dbReference>
<feature type="domain" description="DEK-C" evidence="16">
    <location>
        <begin position="2"/>
        <end position="58"/>
    </location>
</feature>
<keyword evidence="6" id="KW-0597">Phosphoprotein</keyword>
<gene>
    <name evidence="17" type="ORF">GMORB2_0745</name>
</gene>
<feature type="compositionally biased region" description="Low complexity" evidence="13">
    <location>
        <begin position="866"/>
        <end position="891"/>
    </location>
</feature>
<organism evidence="17 18">
    <name type="scientific">Geosmithia morbida</name>
    <dbReference type="NCBI Taxonomy" id="1094350"/>
    <lineage>
        <taxon>Eukaryota</taxon>
        <taxon>Fungi</taxon>
        <taxon>Dikarya</taxon>
        <taxon>Ascomycota</taxon>
        <taxon>Pezizomycotina</taxon>
        <taxon>Sordariomycetes</taxon>
        <taxon>Hypocreomycetidae</taxon>
        <taxon>Hypocreales</taxon>
        <taxon>Bionectriaceae</taxon>
        <taxon>Geosmithia</taxon>
    </lineage>
</organism>
<dbReference type="InterPro" id="IPR056437">
    <property type="entry name" value="Znf-C2H2_ZNF598/HEL2"/>
</dbReference>
<dbReference type="GO" id="GO:0008270">
    <property type="term" value="F:zinc ion binding"/>
    <property type="evidence" value="ECO:0007669"/>
    <property type="project" value="UniProtKB-KW"/>
</dbReference>
<comment type="subcellular location">
    <subcellularLocation>
        <location evidence="2">Cytoplasm</location>
    </subcellularLocation>
</comment>
<evidence type="ECO:0000256" key="6">
    <source>
        <dbReference type="ARBA" id="ARBA00022553"/>
    </source>
</evidence>
<feature type="compositionally biased region" description="Low complexity" evidence="13">
    <location>
        <begin position="305"/>
        <end position="322"/>
    </location>
</feature>
<evidence type="ECO:0000256" key="2">
    <source>
        <dbReference type="ARBA" id="ARBA00004496"/>
    </source>
</evidence>
<keyword evidence="18" id="KW-1185">Reference proteome</keyword>
<accession>A0A9P5D5B0</accession>
<evidence type="ECO:0000259" key="16">
    <source>
        <dbReference type="PROSITE" id="PS51998"/>
    </source>
</evidence>
<dbReference type="InterPro" id="IPR041888">
    <property type="entry name" value="RING-HC_ZNF598/HEL2"/>
</dbReference>
<evidence type="ECO:0000313" key="17">
    <source>
        <dbReference type="EMBL" id="KAF4127007.1"/>
    </source>
</evidence>
<evidence type="ECO:0000259" key="15">
    <source>
        <dbReference type="PROSITE" id="PS51925"/>
    </source>
</evidence>
<proteinExistence type="inferred from homology"/>
<evidence type="ECO:0000256" key="12">
    <source>
        <dbReference type="PROSITE-ProRule" id="PRU00175"/>
    </source>
</evidence>
<dbReference type="Pfam" id="PF02201">
    <property type="entry name" value="SWIB"/>
    <property type="match status" value="1"/>
</dbReference>
<evidence type="ECO:0000256" key="10">
    <source>
        <dbReference type="ARBA" id="ARBA00022833"/>
    </source>
</evidence>
<evidence type="ECO:0000256" key="11">
    <source>
        <dbReference type="ARBA" id="ARBA00035113"/>
    </source>
</evidence>
<dbReference type="InterPro" id="IPR044288">
    <property type="entry name" value="ZNF598/HEL2"/>
</dbReference>
<dbReference type="InterPro" id="IPR001841">
    <property type="entry name" value="Znf_RING"/>
</dbReference>
<dbReference type="Pfam" id="PF08766">
    <property type="entry name" value="DEK_C"/>
    <property type="match status" value="1"/>
</dbReference>
<evidence type="ECO:0000256" key="1">
    <source>
        <dbReference type="ARBA" id="ARBA00000900"/>
    </source>
</evidence>
<feature type="compositionally biased region" description="Low complexity" evidence="13">
    <location>
        <begin position="915"/>
        <end position="980"/>
    </location>
</feature>
<feature type="compositionally biased region" description="Low complexity" evidence="13">
    <location>
        <begin position="708"/>
        <end position="737"/>
    </location>
</feature>
<evidence type="ECO:0000256" key="8">
    <source>
        <dbReference type="ARBA" id="ARBA00022723"/>
    </source>
</evidence>
<keyword evidence="5" id="KW-0963">Cytoplasm</keyword>
<dbReference type="PROSITE" id="PS00028">
    <property type="entry name" value="ZINC_FINGER_C2H2_1"/>
    <property type="match status" value="1"/>
</dbReference>